<evidence type="ECO:0000259" key="3">
    <source>
        <dbReference type="Pfam" id="PF02230"/>
    </source>
</evidence>
<dbReference type="PANTHER" id="PTHR10655">
    <property type="entry name" value="LYSOPHOSPHOLIPASE-RELATED"/>
    <property type="match status" value="1"/>
</dbReference>
<evidence type="ECO:0000256" key="1">
    <source>
        <dbReference type="ARBA" id="ARBA00006499"/>
    </source>
</evidence>
<organism evidence="4">
    <name type="scientific">uncultured Alphaproteobacteria bacterium</name>
    <dbReference type="NCBI Taxonomy" id="91750"/>
    <lineage>
        <taxon>Bacteria</taxon>
        <taxon>Pseudomonadati</taxon>
        <taxon>Pseudomonadota</taxon>
        <taxon>Alphaproteobacteria</taxon>
        <taxon>environmental samples</taxon>
    </lineage>
</organism>
<comment type="similarity">
    <text evidence="1">Belongs to the AB hydrolase superfamily. AB hydrolase 2 family.</text>
</comment>
<accession>A0A6G8F206</accession>
<dbReference type="InterPro" id="IPR003140">
    <property type="entry name" value="PLipase/COase/thioEstase"/>
</dbReference>
<dbReference type="AlphaFoldDB" id="A0A6G8F206"/>
<dbReference type="Pfam" id="PF02230">
    <property type="entry name" value="Abhydrolase_2"/>
    <property type="match status" value="1"/>
</dbReference>
<dbReference type="Gene3D" id="3.40.50.1820">
    <property type="entry name" value="alpha/beta hydrolase"/>
    <property type="match status" value="1"/>
</dbReference>
<dbReference type="InterPro" id="IPR029058">
    <property type="entry name" value="AB_hydrolase_fold"/>
</dbReference>
<keyword evidence="2" id="KW-0378">Hydrolase</keyword>
<sequence>MSHFDNKYYKIGEKPKNLVIFVHGYNGTPEAVDYAVQWLRGYLKDSVLIVPRAPQVCEKNEENLQWLSFYQVDPEARFRDTNTSTADIFGIFDALAPSFAEVAAEMNAFINEMQDKFAIDDAHTYLMGFSQGAMITLYTVLSRKQKLGGAIMVAGIVAGRPQLEKDIYSKPPLLVLHGQDDTTIQFKTLPYTLAWLEEHGVRYECHTYPNLAHRMNEAEMKKAADFIEAE</sequence>
<protein>
    <submittedName>
        <fullName evidence="4">Phospholipase/carboxylesterase</fullName>
    </submittedName>
</protein>
<evidence type="ECO:0000256" key="2">
    <source>
        <dbReference type="ARBA" id="ARBA00022801"/>
    </source>
</evidence>
<dbReference type="EMBL" id="MN990728">
    <property type="protein sequence ID" value="QIM10266.1"/>
    <property type="molecule type" value="Genomic_DNA"/>
</dbReference>
<dbReference type="SUPFAM" id="SSF53474">
    <property type="entry name" value="alpha/beta-Hydrolases"/>
    <property type="match status" value="1"/>
</dbReference>
<dbReference type="InterPro" id="IPR050565">
    <property type="entry name" value="LYPA1-2/EST-like"/>
</dbReference>
<evidence type="ECO:0000313" key="4">
    <source>
        <dbReference type="EMBL" id="QIM10266.1"/>
    </source>
</evidence>
<name>A0A6G8F206_9PROT</name>
<gene>
    <name evidence="4" type="ORF">PlAlph_0200</name>
</gene>
<proteinExistence type="inferred from homology"/>
<dbReference type="GO" id="GO:0016787">
    <property type="term" value="F:hydrolase activity"/>
    <property type="evidence" value="ECO:0007669"/>
    <property type="project" value="UniProtKB-KW"/>
</dbReference>
<dbReference type="PANTHER" id="PTHR10655:SF17">
    <property type="entry name" value="LYSOPHOSPHOLIPASE-LIKE PROTEIN 1"/>
    <property type="match status" value="1"/>
</dbReference>
<feature type="domain" description="Phospholipase/carboxylesterase/thioesterase" evidence="3">
    <location>
        <begin position="13"/>
        <end position="228"/>
    </location>
</feature>
<reference evidence="4" key="1">
    <citation type="journal article" date="2020" name="J. ISSAAS">
        <title>Lactobacilli and other gastrointestinal microbiota of Peromyscus leucopus, reservoir host for agents of Lyme disease and other zoonoses in North America.</title>
        <authorList>
            <person name="Milovic A."/>
            <person name="Bassam K."/>
            <person name="Shao H."/>
            <person name="Chatzistamou I."/>
            <person name="Tufts D.M."/>
            <person name="Diuk-Wasser M."/>
            <person name="Barbour A.G."/>
        </authorList>
    </citation>
    <scope>NUCLEOTIDE SEQUENCE</scope>
    <source>
        <strain evidence="4">LL90</strain>
    </source>
</reference>